<dbReference type="PANTHER" id="PTHR46401:SF2">
    <property type="entry name" value="GLYCOSYLTRANSFERASE WBBK-RELATED"/>
    <property type="match status" value="1"/>
</dbReference>
<evidence type="ECO:0000256" key="1">
    <source>
        <dbReference type="ARBA" id="ARBA00022679"/>
    </source>
</evidence>
<proteinExistence type="predicted"/>
<dbReference type="GO" id="GO:0009103">
    <property type="term" value="P:lipopolysaccharide biosynthetic process"/>
    <property type="evidence" value="ECO:0007669"/>
    <property type="project" value="TreeGrafter"/>
</dbReference>
<organism evidence="2 3">
    <name type="scientific">candidate division WWE3 bacterium RIFCSPLOWO2_01_FULL_42_11</name>
    <dbReference type="NCBI Taxonomy" id="1802627"/>
    <lineage>
        <taxon>Bacteria</taxon>
        <taxon>Katanobacteria</taxon>
    </lineage>
</organism>
<accession>A0A1F4VMS2</accession>
<comment type="caution">
    <text evidence="2">The sequence shown here is derived from an EMBL/GenBank/DDBJ whole genome shotgun (WGS) entry which is preliminary data.</text>
</comment>
<dbReference type="Pfam" id="PF13692">
    <property type="entry name" value="Glyco_trans_1_4"/>
    <property type="match status" value="1"/>
</dbReference>
<evidence type="ECO:0000313" key="3">
    <source>
        <dbReference type="Proteomes" id="UP000178964"/>
    </source>
</evidence>
<evidence type="ECO:0008006" key="4">
    <source>
        <dbReference type="Google" id="ProtNLM"/>
    </source>
</evidence>
<dbReference type="SUPFAM" id="SSF53756">
    <property type="entry name" value="UDP-Glycosyltransferase/glycogen phosphorylase"/>
    <property type="match status" value="1"/>
</dbReference>
<dbReference type="STRING" id="1802627.A3A70_00285"/>
<dbReference type="Gene3D" id="3.40.50.2000">
    <property type="entry name" value="Glycogen Phosphorylase B"/>
    <property type="match status" value="1"/>
</dbReference>
<dbReference type="Proteomes" id="UP000178964">
    <property type="component" value="Unassembled WGS sequence"/>
</dbReference>
<keyword evidence="1" id="KW-0808">Transferase</keyword>
<reference evidence="2 3" key="1">
    <citation type="journal article" date="2016" name="Nat. Commun.">
        <title>Thousands of microbial genomes shed light on interconnected biogeochemical processes in an aquifer system.</title>
        <authorList>
            <person name="Anantharaman K."/>
            <person name="Brown C.T."/>
            <person name="Hug L.A."/>
            <person name="Sharon I."/>
            <person name="Castelle C.J."/>
            <person name="Probst A.J."/>
            <person name="Thomas B.C."/>
            <person name="Singh A."/>
            <person name="Wilkins M.J."/>
            <person name="Karaoz U."/>
            <person name="Brodie E.L."/>
            <person name="Williams K.H."/>
            <person name="Hubbard S.S."/>
            <person name="Banfield J.F."/>
        </authorList>
    </citation>
    <scope>NUCLEOTIDE SEQUENCE [LARGE SCALE GENOMIC DNA]</scope>
</reference>
<dbReference type="AlphaFoldDB" id="A0A1F4VMS2"/>
<evidence type="ECO:0000313" key="2">
    <source>
        <dbReference type="EMBL" id="OGC58103.1"/>
    </source>
</evidence>
<sequence length="405" mass="46535">MASFDIICLSTQLWDDPLWTNKQHVMSRMAKKGHKVLYVDPQIRTRKFIKHLVTGKYSPQRLVTGIETEILNQVQDDRRVTNLIVYSPVKFRFDDKRDNEHTIKKINSLSSELKLNKPVLWVYDPEFAPLVKDIPHSLLVYDCVDDSANFPKGRYLQGRDWIRKQEEWLIKNADLVFTTSPALYESRKLLNPKTYYTPNVADYEHNSKAMDESTIIPEDIRKIPHPIIGFQGALANYKIDLKLLASIAITHPKWSLVLIGPKAPVDPETDLSELKKSKNVHFLGTKKYEELPAYYKAFDVAIIPSSLNEYTLYSFPLKFFEYLGAGKLIVSTKLPSLKEYYNQGIASFADSPAEFIKLIENALVADPSRDLEKRLAIAKKNSWDLKVENLEKIVTSELKQSKDLG</sequence>
<dbReference type="PANTHER" id="PTHR46401">
    <property type="entry name" value="GLYCOSYLTRANSFERASE WBBK-RELATED"/>
    <property type="match status" value="1"/>
</dbReference>
<gene>
    <name evidence="2" type="ORF">A3A70_00285</name>
</gene>
<dbReference type="EMBL" id="MEVK01000043">
    <property type="protein sequence ID" value="OGC58103.1"/>
    <property type="molecule type" value="Genomic_DNA"/>
</dbReference>
<dbReference type="GO" id="GO:0016757">
    <property type="term" value="F:glycosyltransferase activity"/>
    <property type="evidence" value="ECO:0007669"/>
    <property type="project" value="TreeGrafter"/>
</dbReference>
<name>A0A1F4VMS2_UNCKA</name>
<protein>
    <recommendedName>
        <fullName evidence="4">Glycosyl transferase family 1</fullName>
    </recommendedName>
</protein>